<name>A0A323UNK9_RHOPL</name>
<protein>
    <recommendedName>
        <fullName evidence="5">DNA ligase OB-like domain-containing protein</fullName>
    </recommendedName>
</protein>
<dbReference type="InterPro" id="IPR012340">
    <property type="entry name" value="NA-bd_OB-fold"/>
</dbReference>
<dbReference type="PANTHER" id="PTHR47810:SF1">
    <property type="entry name" value="DNA LIGASE B"/>
    <property type="match status" value="1"/>
</dbReference>
<dbReference type="InterPro" id="IPR029319">
    <property type="entry name" value="DNA_ligase_OB"/>
</dbReference>
<dbReference type="GO" id="GO:0006260">
    <property type="term" value="P:DNA replication"/>
    <property type="evidence" value="ECO:0007669"/>
    <property type="project" value="UniProtKB-KW"/>
</dbReference>
<evidence type="ECO:0000256" key="1">
    <source>
        <dbReference type="ARBA" id="ARBA00022598"/>
    </source>
</evidence>
<dbReference type="Pfam" id="PF14743">
    <property type="entry name" value="DNA_ligase_OB_2"/>
    <property type="match status" value="1"/>
</dbReference>
<evidence type="ECO:0000313" key="7">
    <source>
        <dbReference type="Proteomes" id="UP000248134"/>
    </source>
</evidence>
<dbReference type="Gene3D" id="2.40.50.140">
    <property type="entry name" value="Nucleic acid-binding proteins"/>
    <property type="match status" value="1"/>
</dbReference>
<organism evidence="6 7">
    <name type="scientific">Rhodopseudomonas palustris</name>
    <dbReference type="NCBI Taxonomy" id="1076"/>
    <lineage>
        <taxon>Bacteria</taxon>
        <taxon>Pseudomonadati</taxon>
        <taxon>Pseudomonadota</taxon>
        <taxon>Alphaproteobacteria</taxon>
        <taxon>Hyphomicrobiales</taxon>
        <taxon>Nitrobacteraceae</taxon>
        <taxon>Rhodopseudomonas</taxon>
    </lineage>
</organism>
<dbReference type="InterPro" id="IPR050326">
    <property type="entry name" value="NAD_dep_DNA_ligaseB"/>
</dbReference>
<keyword evidence="3" id="KW-0227">DNA damage</keyword>
<evidence type="ECO:0000259" key="5">
    <source>
        <dbReference type="Pfam" id="PF14743"/>
    </source>
</evidence>
<evidence type="ECO:0000256" key="2">
    <source>
        <dbReference type="ARBA" id="ARBA00022705"/>
    </source>
</evidence>
<feature type="domain" description="DNA ligase OB-like" evidence="5">
    <location>
        <begin position="155"/>
        <end position="222"/>
    </location>
</feature>
<evidence type="ECO:0000256" key="3">
    <source>
        <dbReference type="ARBA" id="ARBA00022763"/>
    </source>
</evidence>
<keyword evidence="2" id="KW-0235">DNA replication</keyword>
<evidence type="ECO:0000256" key="4">
    <source>
        <dbReference type="ARBA" id="ARBA00023204"/>
    </source>
</evidence>
<evidence type="ECO:0000313" key="6">
    <source>
        <dbReference type="EMBL" id="PZA13979.1"/>
    </source>
</evidence>
<dbReference type="RefSeq" id="WP_110784002.1">
    <property type="nucleotide sequence ID" value="NZ_QKQS01000001.1"/>
</dbReference>
<comment type="caution">
    <text evidence="6">The sequence shown here is derived from an EMBL/GenBank/DDBJ whole genome shotgun (WGS) entry which is preliminary data.</text>
</comment>
<dbReference type="Proteomes" id="UP000248134">
    <property type="component" value="Unassembled WGS sequence"/>
</dbReference>
<proteinExistence type="predicted"/>
<dbReference type="GO" id="GO:0016874">
    <property type="term" value="F:ligase activity"/>
    <property type="evidence" value="ECO:0007669"/>
    <property type="project" value="UniProtKB-KW"/>
</dbReference>
<dbReference type="GO" id="GO:0006281">
    <property type="term" value="P:DNA repair"/>
    <property type="evidence" value="ECO:0007669"/>
    <property type="project" value="UniProtKB-KW"/>
</dbReference>
<dbReference type="PANTHER" id="PTHR47810">
    <property type="entry name" value="DNA LIGASE"/>
    <property type="match status" value="1"/>
</dbReference>
<dbReference type="EMBL" id="QKQS01000001">
    <property type="protein sequence ID" value="PZA13979.1"/>
    <property type="molecule type" value="Genomic_DNA"/>
</dbReference>
<reference evidence="6 7" key="1">
    <citation type="submission" date="2018-06" db="EMBL/GenBank/DDBJ databases">
        <title>Draft Whole-Genome Sequence of the purple photosynthetic bacterium Rhodospeudomonas palustris XCP.</title>
        <authorList>
            <person name="Rayyan A."/>
            <person name="Meyer T.E."/>
            <person name="Kyndt J.A."/>
        </authorList>
    </citation>
    <scope>NUCLEOTIDE SEQUENCE [LARGE SCALE GENOMIC DNA]</scope>
    <source>
        <strain evidence="6 7">XCP</strain>
    </source>
</reference>
<dbReference type="SUPFAM" id="SSF56091">
    <property type="entry name" value="DNA ligase/mRNA capping enzyme, catalytic domain"/>
    <property type="match status" value="1"/>
</dbReference>
<keyword evidence="1" id="KW-0436">Ligase</keyword>
<dbReference type="SUPFAM" id="SSF50249">
    <property type="entry name" value="Nucleic acid-binding proteins"/>
    <property type="match status" value="1"/>
</dbReference>
<keyword evidence="4" id="KW-0234">DNA repair</keyword>
<dbReference type="OrthoDB" id="9802472at2"/>
<sequence length="234" mass="26301">MSATYIKPRPWNGRDLTGEWEVTIKVDGWRALWNGSEWRSRADKPIPNLPPWKPGMATDCEVYLGSLSRTSRALKTKHLKPDTPRVGYEHLFALAPLDARLRRGTIVDPTADEIITLMHSVIDAGFEGLVLRQGERWIKVKPEETIDVLVTGWGEGEGKHVGRLGYLKTTHGDVGTGMTDDEREELWAEALAGTLIGQTVEVSCMQFTPDGKFRHPRFVRMRPDKIATNEKEAA</sequence>
<dbReference type="AlphaFoldDB" id="A0A323UNK9"/>
<gene>
    <name evidence="6" type="ORF">DNX69_00695</name>
</gene>
<accession>A0A323UNK9</accession>